<keyword evidence="1" id="KW-0479">Metal-binding</keyword>
<evidence type="ECO:0000256" key="1">
    <source>
        <dbReference type="PROSITE-ProRule" id="PRU00325"/>
    </source>
</evidence>
<comment type="caution">
    <text evidence="3">The sequence shown here is derived from an EMBL/GenBank/DDBJ whole genome shotgun (WGS) entry which is preliminary data.</text>
</comment>
<accession>A0A9N9BCP9</accession>
<keyword evidence="1" id="KW-0863">Zinc-finger</keyword>
<organism evidence="3 4">
    <name type="scientific">Cetraspora pellucida</name>
    <dbReference type="NCBI Taxonomy" id="1433469"/>
    <lineage>
        <taxon>Eukaryota</taxon>
        <taxon>Fungi</taxon>
        <taxon>Fungi incertae sedis</taxon>
        <taxon>Mucoromycota</taxon>
        <taxon>Glomeromycotina</taxon>
        <taxon>Glomeromycetes</taxon>
        <taxon>Diversisporales</taxon>
        <taxon>Gigasporaceae</taxon>
        <taxon>Cetraspora</taxon>
    </lineage>
</organism>
<dbReference type="InterPro" id="IPR007527">
    <property type="entry name" value="Znf_SWIM"/>
</dbReference>
<dbReference type="Proteomes" id="UP000789759">
    <property type="component" value="Unassembled WGS sequence"/>
</dbReference>
<dbReference type="PROSITE" id="PS50966">
    <property type="entry name" value="ZF_SWIM"/>
    <property type="match status" value="1"/>
</dbReference>
<evidence type="ECO:0000313" key="4">
    <source>
        <dbReference type="Proteomes" id="UP000789759"/>
    </source>
</evidence>
<dbReference type="GO" id="GO:0008270">
    <property type="term" value="F:zinc ion binding"/>
    <property type="evidence" value="ECO:0007669"/>
    <property type="project" value="UniProtKB-KW"/>
</dbReference>
<feature type="domain" description="SWIM-type" evidence="2">
    <location>
        <begin position="350"/>
        <end position="390"/>
    </location>
</feature>
<reference evidence="3" key="1">
    <citation type="submission" date="2021-06" db="EMBL/GenBank/DDBJ databases">
        <authorList>
            <person name="Kallberg Y."/>
            <person name="Tangrot J."/>
            <person name="Rosling A."/>
        </authorList>
    </citation>
    <scope>NUCLEOTIDE SEQUENCE</scope>
    <source>
        <strain evidence="3">FL966</strain>
    </source>
</reference>
<proteinExistence type="predicted"/>
<keyword evidence="4" id="KW-1185">Reference proteome</keyword>
<keyword evidence="1" id="KW-0862">Zinc</keyword>
<sequence length="401" mass="46545">MQNTQAQEYNVKAYIDDPEESLEELFDHFDHFAENLQDFTINPDYLPTNVILIKHNNVSNHNKFTEDVMYLVLLNTDYHEWVQQFGTYQTVTSQSYSDKKPRSNQKESKKCDCKSQIIITIKKTFSESKMLIKYVSHTNHISGSDSDIGKHNEQDIGMLFGFTIPTRKKVLCDALIILLDATHGMNKHKDLLYTLLAPDPKTGKGITLAHLLSLHKSFKSVQYWLSKLNDQIPNLQGLVAFMHVSRAWRDNLKKVYKEKKNTKGNKIKLAEKRALEEELFADLKYIMHVDDINTAKDHLADIRAEQMMPAERETHLRKVKVQALTNTVIKVNNSKCCWTVASKTKPEIRYSIVKNLEHDQFEQQLSCTCLDFKARYLPCKHIYAIIFHQFPSLNKNINSTY</sequence>
<name>A0A9N9BCP9_9GLOM</name>
<evidence type="ECO:0000313" key="3">
    <source>
        <dbReference type="EMBL" id="CAG8559028.1"/>
    </source>
</evidence>
<gene>
    <name evidence="3" type="ORF">CPELLU_LOCUS5114</name>
</gene>
<dbReference type="EMBL" id="CAJVQA010002847">
    <property type="protein sequence ID" value="CAG8559028.1"/>
    <property type="molecule type" value="Genomic_DNA"/>
</dbReference>
<dbReference type="OrthoDB" id="2430203at2759"/>
<evidence type="ECO:0000259" key="2">
    <source>
        <dbReference type="PROSITE" id="PS50966"/>
    </source>
</evidence>
<protein>
    <submittedName>
        <fullName evidence="3">2453_t:CDS:1</fullName>
    </submittedName>
</protein>
<dbReference type="AlphaFoldDB" id="A0A9N9BCP9"/>
<dbReference type="Pfam" id="PF04434">
    <property type="entry name" value="SWIM"/>
    <property type="match status" value="1"/>
</dbReference>